<protein>
    <submittedName>
        <fullName evidence="1">Uncharacterized protein</fullName>
    </submittedName>
</protein>
<dbReference type="EMBL" id="BMAO01035719">
    <property type="protein sequence ID" value="GFR05534.1"/>
    <property type="molecule type" value="Genomic_DNA"/>
</dbReference>
<keyword evidence="2" id="KW-1185">Reference proteome</keyword>
<dbReference type="AlphaFoldDB" id="A0A8X6GLI0"/>
<dbReference type="Proteomes" id="UP000887116">
    <property type="component" value="Unassembled WGS sequence"/>
</dbReference>
<accession>A0A8X6GLI0</accession>
<reference evidence="1" key="1">
    <citation type="submission" date="2020-07" db="EMBL/GenBank/DDBJ databases">
        <title>Multicomponent nature underlies the extraordinary mechanical properties of spider dragline silk.</title>
        <authorList>
            <person name="Kono N."/>
            <person name="Nakamura H."/>
            <person name="Mori M."/>
            <person name="Yoshida Y."/>
            <person name="Ohtoshi R."/>
            <person name="Malay A.D."/>
            <person name="Moran D.A.P."/>
            <person name="Tomita M."/>
            <person name="Numata K."/>
            <person name="Arakawa K."/>
        </authorList>
    </citation>
    <scope>NUCLEOTIDE SEQUENCE</scope>
</reference>
<comment type="caution">
    <text evidence="1">The sequence shown here is derived from an EMBL/GenBank/DDBJ whole genome shotgun (WGS) entry which is preliminary data.</text>
</comment>
<gene>
    <name evidence="1" type="ORF">TNCT_272071</name>
</gene>
<organism evidence="1 2">
    <name type="scientific">Trichonephila clavata</name>
    <name type="common">Joro spider</name>
    <name type="synonym">Nephila clavata</name>
    <dbReference type="NCBI Taxonomy" id="2740835"/>
    <lineage>
        <taxon>Eukaryota</taxon>
        <taxon>Metazoa</taxon>
        <taxon>Ecdysozoa</taxon>
        <taxon>Arthropoda</taxon>
        <taxon>Chelicerata</taxon>
        <taxon>Arachnida</taxon>
        <taxon>Araneae</taxon>
        <taxon>Araneomorphae</taxon>
        <taxon>Entelegynae</taxon>
        <taxon>Araneoidea</taxon>
        <taxon>Nephilidae</taxon>
        <taxon>Trichonephila</taxon>
    </lineage>
</organism>
<evidence type="ECO:0000313" key="2">
    <source>
        <dbReference type="Proteomes" id="UP000887116"/>
    </source>
</evidence>
<dbReference type="OrthoDB" id="6765836at2759"/>
<proteinExistence type="predicted"/>
<name>A0A8X6GLI0_TRICU</name>
<evidence type="ECO:0000313" key="1">
    <source>
        <dbReference type="EMBL" id="GFR05534.1"/>
    </source>
</evidence>
<sequence length="71" mass="8110">MCPELPSNKMRVKTLDLEEKLDVSLSNHCAAEEVLHKTLLVDIQAGARQEEFELLLTVDPNDLTYLDSRRN</sequence>